<dbReference type="PROSITE" id="PS00134">
    <property type="entry name" value="TRYPSIN_HIS"/>
    <property type="match status" value="1"/>
</dbReference>
<evidence type="ECO:0000313" key="4">
    <source>
        <dbReference type="Proteomes" id="UP001617669"/>
    </source>
</evidence>
<organism evidence="3 4">
    <name type="scientific">Methylobacillus methanolivorans</name>
    <dbReference type="NCBI Taxonomy" id="1848927"/>
    <lineage>
        <taxon>Bacteria</taxon>
        <taxon>Pseudomonadati</taxon>
        <taxon>Pseudomonadota</taxon>
        <taxon>Betaproteobacteria</taxon>
        <taxon>Nitrosomonadales</taxon>
        <taxon>Methylophilaceae</taxon>
        <taxon>Methylobacillus</taxon>
    </lineage>
</organism>
<dbReference type="GO" id="GO:0016787">
    <property type="term" value="F:hydrolase activity"/>
    <property type="evidence" value="ECO:0007669"/>
    <property type="project" value="UniProtKB-KW"/>
</dbReference>
<gene>
    <name evidence="3" type="ORF">ACIKP9_07455</name>
</gene>
<dbReference type="InterPro" id="IPR001254">
    <property type="entry name" value="Trypsin_dom"/>
</dbReference>
<evidence type="ECO:0000259" key="2">
    <source>
        <dbReference type="PROSITE" id="PS50240"/>
    </source>
</evidence>
<feature type="domain" description="Peptidase S1" evidence="2">
    <location>
        <begin position="25"/>
        <end position="296"/>
    </location>
</feature>
<dbReference type="InterPro" id="IPR009003">
    <property type="entry name" value="Peptidase_S1_PA"/>
</dbReference>
<evidence type="ECO:0000313" key="3">
    <source>
        <dbReference type="EMBL" id="MFJ5446061.1"/>
    </source>
</evidence>
<dbReference type="EMBL" id="JBIWXY010000001">
    <property type="protein sequence ID" value="MFJ5446061.1"/>
    <property type="molecule type" value="Genomic_DNA"/>
</dbReference>
<keyword evidence="4" id="KW-1185">Reference proteome</keyword>
<dbReference type="Pfam" id="PF00089">
    <property type="entry name" value="Trypsin"/>
    <property type="match status" value="1"/>
</dbReference>
<protein>
    <submittedName>
        <fullName evidence="3">Trypsin-like serine protease</fullName>
        <ecNumber evidence="3">3.4.21.-</ecNumber>
    </submittedName>
</protein>
<dbReference type="RefSeq" id="WP_400881112.1">
    <property type="nucleotide sequence ID" value="NZ_JBIWXY010000001.1"/>
</dbReference>
<feature type="signal peptide" evidence="1">
    <location>
        <begin position="1"/>
        <end position="24"/>
    </location>
</feature>
<dbReference type="PROSITE" id="PS50240">
    <property type="entry name" value="TRYPSIN_DOM"/>
    <property type="match status" value="1"/>
</dbReference>
<name>A0ABW8GKY0_9PROT</name>
<dbReference type="Proteomes" id="UP001617669">
    <property type="component" value="Unassembled WGS sequence"/>
</dbReference>
<dbReference type="Gene3D" id="2.40.10.10">
    <property type="entry name" value="Trypsin-like serine proteases"/>
    <property type="match status" value="1"/>
</dbReference>
<proteinExistence type="predicted"/>
<dbReference type="InterPro" id="IPR043504">
    <property type="entry name" value="Peptidase_S1_PA_chymotrypsin"/>
</dbReference>
<comment type="caution">
    <text evidence="3">The sequence shown here is derived from an EMBL/GenBank/DDBJ whole genome shotgun (WGS) entry which is preliminary data.</text>
</comment>
<accession>A0ABW8GKY0</accession>
<feature type="chain" id="PRO_5047110340" evidence="1">
    <location>
        <begin position="25"/>
        <end position="331"/>
    </location>
</feature>
<evidence type="ECO:0000256" key="1">
    <source>
        <dbReference type="SAM" id="SignalP"/>
    </source>
</evidence>
<sequence length="331" mass="35951">MGRPYGVTGLCCLGLLLLASPAMALMSGSAINAAPVVQLVFEHRAWHEYRQEWRVSHSDCSAVVVGRTPMTLLTAAHCLRDVSLDEQAGLPMLSISHAASPLLQAARLKQAIFPEFDKVRGNLIDDLAVLVFDQDLPDQVAIAPVLLDEPASVLLICGYGYGSADALPVSLRCANKAVHQATEGFAAFLPSAYASLDPVFYARYQVQFESKVSVVSALDTLVAVNRLTDQGAYDPALPMPTLGDSGGPWLEALTEGHYGVVGITSFVESFYGSSPQLPFFRQSSAPMADFVYAAYGIRLDSMRARKLFNAARIKGADIRVYRRNWQYTNTQ</sequence>
<dbReference type="SUPFAM" id="SSF50494">
    <property type="entry name" value="Trypsin-like serine proteases"/>
    <property type="match status" value="1"/>
</dbReference>
<keyword evidence="3" id="KW-0378">Hydrolase</keyword>
<dbReference type="EC" id="3.4.21.-" evidence="3"/>
<keyword evidence="1" id="KW-0732">Signal</keyword>
<dbReference type="InterPro" id="IPR018114">
    <property type="entry name" value="TRYPSIN_HIS"/>
</dbReference>
<reference evidence="3 4" key="1">
    <citation type="submission" date="2024-11" db="EMBL/GenBank/DDBJ databases">
        <authorList>
            <person name="Kaparullina E.N."/>
            <person name="Delegan Y.A."/>
            <person name="Doronina N.V."/>
        </authorList>
    </citation>
    <scope>NUCLEOTIDE SEQUENCE [LARGE SCALE GENOMIC DNA]</scope>
    <source>
        <strain evidence="3 4">7sh_L</strain>
    </source>
</reference>